<organism evidence="2 3">
    <name type="scientific">Diaporthe australafricana</name>
    <dbReference type="NCBI Taxonomy" id="127596"/>
    <lineage>
        <taxon>Eukaryota</taxon>
        <taxon>Fungi</taxon>
        <taxon>Dikarya</taxon>
        <taxon>Ascomycota</taxon>
        <taxon>Pezizomycotina</taxon>
        <taxon>Sordariomycetes</taxon>
        <taxon>Sordariomycetidae</taxon>
        <taxon>Diaporthales</taxon>
        <taxon>Diaporthaceae</taxon>
        <taxon>Diaporthe</taxon>
    </lineage>
</organism>
<dbReference type="Proteomes" id="UP001583177">
    <property type="component" value="Unassembled WGS sequence"/>
</dbReference>
<evidence type="ECO:0000259" key="1">
    <source>
        <dbReference type="Pfam" id="PF13577"/>
    </source>
</evidence>
<dbReference type="InterPro" id="IPR032710">
    <property type="entry name" value="NTF2-like_dom_sf"/>
</dbReference>
<sequence>MSHSNTLAESQELAAKVLANLDHPMHYANTTFRELRPEHAGERQAYLYDRKVIEDLISEYNYLVDAGLTKNSNRGALDELFTADAEVVFPRGKHQGNADLGEWLLSPVSALHRMTHLSSNHSVKFESSTVAHGRSTWQSAAGFHATDISQVFFTGGYYYWSFHKVADDQWKISFLFLDMTWKNGEVPSKVAK</sequence>
<accession>A0ABR3XVV1</accession>
<reference evidence="2 3" key="1">
    <citation type="journal article" date="2024" name="IMA Fungus">
        <title>IMA Genome - F19 : A genome assembly and annotation guide to empower mycologists, including annotated draft genome sequences of Ceratocystis pirilliformis, Diaporthe australafricana, Fusarium ophioides, Paecilomyces lecythidis, and Sporothrix stenoceras.</title>
        <authorList>
            <person name="Aylward J."/>
            <person name="Wilson A.M."/>
            <person name="Visagie C.M."/>
            <person name="Spraker J."/>
            <person name="Barnes I."/>
            <person name="Buitendag C."/>
            <person name="Ceriani C."/>
            <person name="Del Mar Angel L."/>
            <person name="du Plessis D."/>
            <person name="Fuchs T."/>
            <person name="Gasser K."/>
            <person name="Kramer D."/>
            <person name="Li W."/>
            <person name="Munsamy K."/>
            <person name="Piso A."/>
            <person name="Price J.L."/>
            <person name="Sonnekus B."/>
            <person name="Thomas C."/>
            <person name="van der Nest A."/>
            <person name="van Dijk A."/>
            <person name="van Heerden A."/>
            <person name="van Vuuren N."/>
            <person name="Yilmaz N."/>
            <person name="Duong T.A."/>
            <person name="van der Merwe N.A."/>
            <person name="Wingfield M.J."/>
            <person name="Wingfield B.D."/>
        </authorList>
    </citation>
    <scope>NUCLEOTIDE SEQUENCE [LARGE SCALE GENOMIC DNA]</scope>
    <source>
        <strain evidence="2 3">CMW 18300</strain>
    </source>
</reference>
<dbReference type="Gene3D" id="3.10.450.50">
    <property type="match status" value="1"/>
</dbReference>
<gene>
    <name evidence="2" type="ORF">Daus18300_001690</name>
</gene>
<keyword evidence="3" id="KW-1185">Reference proteome</keyword>
<comment type="caution">
    <text evidence="2">The sequence shown here is derived from an EMBL/GenBank/DDBJ whole genome shotgun (WGS) entry which is preliminary data.</text>
</comment>
<feature type="domain" description="SnoaL-like" evidence="1">
    <location>
        <begin position="47"/>
        <end position="173"/>
    </location>
</feature>
<protein>
    <recommendedName>
        <fullName evidence="1">SnoaL-like domain-containing protein</fullName>
    </recommendedName>
</protein>
<name>A0ABR3XVV1_9PEZI</name>
<evidence type="ECO:0000313" key="3">
    <source>
        <dbReference type="Proteomes" id="UP001583177"/>
    </source>
</evidence>
<evidence type="ECO:0000313" key="2">
    <source>
        <dbReference type="EMBL" id="KAL1879851.1"/>
    </source>
</evidence>
<proteinExistence type="predicted"/>
<dbReference type="SUPFAM" id="SSF54427">
    <property type="entry name" value="NTF2-like"/>
    <property type="match status" value="1"/>
</dbReference>
<dbReference type="Pfam" id="PF13577">
    <property type="entry name" value="SnoaL_4"/>
    <property type="match status" value="1"/>
</dbReference>
<dbReference type="EMBL" id="JAWRVE010000009">
    <property type="protein sequence ID" value="KAL1879851.1"/>
    <property type="molecule type" value="Genomic_DNA"/>
</dbReference>
<dbReference type="InterPro" id="IPR037401">
    <property type="entry name" value="SnoaL-like"/>
</dbReference>